<dbReference type="RefSeq" id="WP_209645302.1">
    <property type="nucleotide sequence ID" value="NZ_JAGINW010000001.1"/>
</dbReference>
<evidence type="ECO:0000313" key="2">
    <source>
        <dbReference type="EMBL" id="MBP2328282.1"/>
    </source>
</evidence>
<dbReference type="EMBL" id="JAGINW010000001">
    <property type="protein sequence ID" value="MBP2328282.1"/>
    <property type="molecule type" value="Genomic_DNA"/>
</dbReference>
<accession>A0ABS4TV39</accession>
<comment type="caution">
    <text evidence="2">The sequence shown here is derived from an EMBL/GenBank/DDBJ whole genome shotgun (WGS) entry which is preliminary data.</text>
</comment>
<proteinExistence type="predicted"/>
<protein>
    <submittedName>
        <fullName evidence="2">Uncharacterized protein</fullName>
    </submittedName>
</protein>
<sequence length="276" mass="29481">MGNPGGLFHMCDGAVTAVDTPGSPGAEALLLCSGRISEQDWTAALREGAGTRPPQTELVTLGIIGSTELQVVALTAIQDGAFAVASGEIEGYVVDDEDKPTDVLLPAPNRVTPDVLMTETARRLDALASLPFPVSPFQERVVPARGTELPILPGRRQEIIAHATGRRTARDIAFVIGRSVYPITAEISRMLSDGSLELAPPRPLVTAFRWSATSLRPRREPAPPIESDDDQVDQLPARLPGPSATTDSPDNQRAPGHRALSRLSRIFGTERKHIGP</sequence>
<gene>
    <name evidence="2" type="ORF">JOF56_008667</name>
</gene>
<organism evidence="2 3">
    <name type="scientific">Kibdelosporangium banguiense</name>
    <dbReference type="NCBI Taxonomy" id="1365924"/>
    <lineage>
        <taxon>Bacteria</taxon>
        <taxon>Bacillati</taxon>
        <taxon>Actinomycetota</taxon>
        <taxon>Actinomycetes</taxon>
        <taxon>Pseudonocardiales</taxon>
        <taxon>Pseudonocardiaceae</taxon>
        <taxon>Kibdelosporangium</taxon>
    </lineage>
</organism>
<keyword evidence="3" id="KW-1185">Reference proteome</keyword>
<feature type="region of interest" description="Disordered" evidence="1">
    <location>
        <begin position="215"/>
        <end position="276"/>
    </location>
</feature>
<dbReference type="Proteomes" id="UP001519332">
    <property type="component" value="Unassembled WGS sequence"/>
</dbReference>
<evidence type="ECO:0000313" key="3">
    <source>
        <dbReference type="Proteomes" id="UP001519332"/>
    </source>
</evidence>
<evidence type="ECO:0000256" key="1">
    <source>
        <dbReference type="SAM" id="MobiDB-lite"/>
    </source>
</evidence>
<reference evidence="2 3" key="1">
    <citation type="submission" date="2021-03" db="EMBL/GenBank/DDBJ databases">
        <title>Sequencing the genomes of 1000 actinobacteria strains.</title>
        <authorList>
            <person name="Klenk H.-P."/>
        </authorList>
    </citation>
    <scope>NUCLEOTIDE SEQUENCE [LARGE SCALE GENOMIC DNA]</scope>
    <source>
        <strain evidence="2 3">DSM 46670</strain>
    </source>
</reference>
<name>A0ABS4TV39_9PSEU</name>